<organism evidence="2 3">
    <name type="scientific">Candidatus Harrisonbacteria bacterium RIFCSPLOWO2_02_FULL_45_10c</name>
    <dbReference type="NCBI Taxonomy" id="1798410"/>
    <lineage>
        <taxon>Bacteria</taxon>
        <taxon>Candidatus Harrisoniibacteriota</taxon>
    </lineage>
</organism>
<evidence type="ECO:0000313" key="2">
    <source>
        <dbReference type="EMBL" id="OGY68144.1"/>
    </source>
</evidence>
<evidence type="ECO:0000313" key="3">
    <source>
        <dbReference type="Proteomes" id="UP000176284"/>
    </source>
</evidence>
<comment type="caution">
    <text evidence="2">The sequence shown here is derived from an EMBL/GenBank/DDBJ whole genome shotgun (WGS) entry which is preliminary data.</text>
</comment>
<feature type="transmembrane region" description="Helical" evidence="1">
    <location>
        <begin position="7"/>
        <end position="26"/>
    </location>
</feature>
<evidence type="ECO:0000256" key="1">
    <source>
        <dbReference type="SAM" id="Phobius"/>
    </source>
</evidence>
<name>A0A1G1ZUB5_9BACT</name>
<dbReference type="Proteomes" id="UP000176284">
    <property type="component" value="Unassembled WGS sequence"/>
</dbReference>
<keyword evidence="1" id="KW-1133">Transmembrane helix</keyword>
<sequence>MPRLLKQILYGIFFLLFLFGAVRVIYISALQSAPSCFDNRKNGTETGVDCGGACIPCEEKNLQPIAIGATTLFSQDRVFSVAAELINPNSAFAASAFDYQIILKDASGSVLRAITNSSFLYAGERKKIVEAGVRITQGIPVEVSVIINPESIIRKPAQAFIRPEIEVRDVIAAIESGQVVISGYVTNINNFVISKIIINGSAINSAGAAVGVSKTEIRNVAAFGVENFKIFIPIGKSVLADIDFSKTAEQIGIEVLK</sequence>
<protein>
    <submittedName>
        <fullName evidence="2">Uncharacterized protein</fullName>
    </submittedName>
</protein>
<accession>A0A1G1ZUB5</accession>
<reference evidence="2 3" key="1">
    <citation type="journal article" date="2016" name="Nat. Commun.">
        <title>Thousands of microbial genomes shed light on interconnected biogeochemical processes in an aquifer system.</title>
        <authorList>
            <person name="Anantharaman K."/>
            <person name="Brown C.T."/>
            <person name="Hug L.A."/>
            <person name="Sharon I."/>
            <person name="Castelle C.J."/>
            <person name="Probst A.J."/>
            <person name="Thomas B.C."/>
            <person name="Singh A."/>
            <person name="Wilkins M.J."/>
            <person name="Karaoz U."/>
            <person name="Brodie E.L."/>
            <person name="Williams K.H."/>
            <person name="Hubbard S.S."/>
            <person name="Banfield J.F."/>
        </authorList>
    </citation>
    <scope>NUCLEOTIDE SEQUENCE [LARGE SCALE GENOMIC DNA]</scope>
</reference>
<keyword evidence="1" id="KW-0472">Membrane</keyword>
<keyword evidence="1" id="KW-0812">Transmembrane</keyword>
<dbReference type="EMBL" id="MHJM01000008">
    <property type="protein sequence ID" value="OGY68144.1"/>
    <property type="molecule type" value="Genomic_DNA"/>
</dbReference>
<gene>
    <name evidence="2" type="ORF">A3H63_00330</name>
</gene>
<proteinExistence type="predicted"/>
<dbReference type="STRING" id="1798410.A3H63_00330"/>
<dbReference type="AlphaFoldDB" id="A0A1G1ZUB5"/>